<dbReference type="InterPro" id="IPR002110">
    <property type="entry name" value="Ankyrin_rpt"/>
</dbReference>
<evidence type="ECO:0000256" key="2">
    <source>
        <dbReference type="ARBA" id="ARBA00023043"/>
    </source>
</evidence>
<dbReference type="SMART" id="SM00248">
    <property type="entry name" value="ANK"/>
    <property type="match status" value="4"/>
</dbReference>
<dbReference type="eggNOG" id="KOG0508">
    <property type="taxonomic scope" value="Eukaryota"/>
</dbReference>
<keyword evidence="1" id="KW-0677">Repeat</keyword>
<sequence>MDLCTAITSGSVDNVRHVIEVGKADVNTTVIMSSHGITFEPVNTPLTLAVQLGRLDVIQLLLDKGANVNQPNSEGLTPLTMAATGFRTESHKPNEEIFRLILEQAGQPIGRQSQIDAFELIGATYFKNSTTNSGFSFERGMFYWRKAMALRYEVEPVLPKPAVVGLSECARKAFAVSEIDTLEELENLSLFYNNDTFKVQALLTSYRILGGSNCWTWLLLSSYAVFCWKLDDRQRFIDYNMLALECSLSVEDPFVYESAHMIRRLTLAFYFLITEESNSDGKKLVSFANVMPVLSTTFRSLKMNSIYRSELLDCVVQLTILLTSMDLTPEQSFQFKSCLYQLVRLEESFDPSSGRNLLLTACSSTSPSFRRAFLSKENLRLGFHHCGKLPSAQVISVLLEVGADPDSTDKAGNTGLHLLIKSGERESSTAVRTLFQAGTHVDQTNKDGETMTDLLYKDYTLSRICEENKILVNPLQFPSLKCLCARAVRRYGNLPDDARHRLVPSDLFDFIHLH</sequence>
<reference evidence="3 4" key="1">
    <citation type="journal article" date="2011" name="Science">
        <title>The ecoresponsive genome of Daphnia pulex.</title>
        <authorList>
            <person name="Colbourne J.K."/>
            <person name="Pfrender M.E."/>
            <person name="Gilbert D."/>
            <person name="Thomas W.K."/>
            <person name="Tucker A."/>
            <person name="Oakley T.H."/>
            <person name="Tokishita S."/>
            <person name="Aerts A."/>
            <person name="Arnold G.J."/>
            <person name="Basu M.K."/>
            <person name="Bauer D.J."/>
            <person name="Caceres C.E."/>
            <person name="Carmel L."/>
            <person name="Casola C."/>
            <person name="Choi J.H."/>
            <person name="Detter J.C."/>
            <person name="Dong Q."/>
            <person name="Dusheyko S."/>
            <person name="Eads B.D."/>
            <person name="Frohlich T."/>
            <person name="Geiler-Samerotte K.A."/>
            <person name="Gerlach D."/>
            <person name="Hatcher P."/>
            <person name="Jogdeo S."/>
            <person name="Krijgsveld J."/>
            <person name="Kriventseva E.V."/>
            <person name="Kultz D."/>
            <person name="Laforsch C."/>
            <person name="Lindquist E."/>
            <person name="Lopez J."/>
            <person name="Manak J.R."/>
            <person name="Muller J."/>
            <person name="Pangilinan J."/>
            <person name="Patwardhan R.P."/>
            <person name="Pitluck S."/>
            <person name="Pritham E.J."/>
            <person name="Rechtsteiner A."/>
            <person name="Rho M."/>
            <person name="Rogozin I.B."/>
            <person name="Sakarya O."/>
            <person name="Salamov A."/>
            <person name="Schaack S."/>
            <person name="Shapiro H."/>
            <person name="Shiga Y."/>
            <person name="Skalitzky C."/>
            <person name="Smith Z."/>
            <person name="Souvorov A."/>
            <person name="Sung W."/>
            <person name="Tang Z."/>
            <person name="Tsuchiya D."/>
            <person name="Tu H."/>
            <person name="Vos H."/>
            <person name="Wang M."/>
            <person name="Wolf Y.I."/>
            <person name="Yamagata H."/>
            <person name="Yamada T."/>
            <person name="Ye Y."/>
            <person name="Shaw J.R."/>
            <person name="Andrews J."/>
            <person name="Crease T.J."/>
            <person name="Tang H."/>
            <person name="Lucas S.M."/>
            <person name="Robertson H.M."/>
            <person name="Bork P."/>
            <person name="Koonin E.V."/>
            <person name="Zdobnov E.M."/>
            <person name="Grigoriev I.V."/>
            <person name="Lynch M."/>
            <person name="Boore J.L."/>
        </authorList>
    </citation>
    <scope>NUCLEOTIDE SEQUENCE [LARGE SCALE GENOMIC DNA]</scope>
</reference>
<keyword evidence="4" id="KW-1185">Reference proteome</keyword>
<keyword evidence="2" id="KW-0040">ANK repeat</keyword>
<dbReference type="InterPro" id="IPR036770">
    <property type="entry name" value="Ankyrin_rpt-contain_sf"/>
</dbReference>
<dbReference type="KEGG" id="dpx:DAPPUDRAFT_233852"/>
<accession>E9FVX9</accession>
<dbReference type="HOGENOM" id="CLU_530260_0_0_1"/>
<dbReference type="EMBL" id="GL732525">
    <property type="protein sequence ID" value="EFX89023.1"/>
    <property type="molecule type" value="Genomic_DNA"/>
</dbReference>
<dbReference type="Gene3D" id="1.25.40.20">
    <property type="entry name" value="Ankyrin repeat-containing domain"/>
    <property type="match status" value="2"/>
</dbReference>
<organism evidence="3 4">
    <name type="scientific">Daphnia pulex</name>
    <name type="common">Water flea</name>
    <dbReference type="NCBI Taxonomy" id="6669"/>
    <lineage>
        <taxon>Eukaryota</taxon>
        <taxon>Metazoa</taxon>
        <taxon>Ecdysozoa</taxon>
        <taxon>Arthropoda</taxon>
        <taxon>Crustacea</taxon>
        <taxon>Branchiopoda</taxon>
        <taxon>Diplostraca</taxon>
        <taxon>Cladocera</taxon>
        <taxon>Anomopoda</taxon>
        <taxon>Daphniidae</taxon>
        <taxon>Daphnia</taxon>
    </lineage>
</organism>
<dbReference type="PANTHER" id="PTHR24171">
    <property type="entry name" value="ANKYRIN REPEAT DOMAIN-CONTAINING PROTEIN 39-RELATED"/>
    <property type="match status" value="1"/>
</dbReference>
<dbReference type="SUPFAM" id="SSF48403">
    <property type="entry name" value="Ankyrin repeat"/>
    <property type="match status" value="2"/>
</dbReference>
<dbReference type="OrthoDB" id="194358at2759"/>
<dbReference type="AlphaFoldDB" id="E9FVX9"/>
<evidence type="ECO:0000256" key="1">
    <source>
        <dbReference type="ARBA" id="ARBA00022737"/>
    </source>
</evidence>
<dbReference type="Pfam" id="PF12796">
    <property type="entry name" value="Ank_2"/>
    <property type="match status" value="1"/>
</dbReference>
<evidence type="ECO:0008006" key="5">
    <source>
        <dbReference type="Google" id="ProtNLM"/>
    </source>
</evidence>
<protein>
    <recommendedName>
        <fullName evidence="5">SOCS box domain-containing protein</fullName>
    </recommendedName>
</protein>
<proteinExistence type="predicted"/>
<dbReference type="PhylomeDB" id="E9FVX9"/>
<dbReference type="InParanoid" id="E9FVX9"/>
<evidence type="ECO:0000313" key="3">
    <source>
        <dbReference type="EMBL" id="EFX89023.1"/>
    </source>
</evidence>
<evidence type="ECO:0000313" key="4">
    <source>
        <dbReference type="Proteomes" id="UP000000305"/>
    </source>
</evidence>
<dbReference type="Proteomes" id="UP000000305">
    <property type="component" value="Unassembled WGS sequence"/>
</dbReference>
<dbReference type="STRING" id="6669.E9FVX9"/>
<gene>
    <name evidence="3" type="ORF">DAPPUDRAFT_233852</name>
</gene>
<name>E9FVX9_DAPPU</name>